<comment type="caution">
    <text evidence="7">The sequence shown here is derived from an EMBL/GenBank/DDBJ whole genome shotgun (WGS) entry which is preliminary data.</text>
</comment>
<dbReference type="GO" id="GO:0005737">
    <property type="term" value="C:cytoplasm"/>
    <property type="evidence" value="ECO:0007669"/>
    <property type="project" value="TreeGrafter"/>
</dbReference>
<keyword evidence="4" id="KW-0723">Serine/threonine-protein kinase</keyword>
<dbReference type="Gene3D" id="1.10.510.10">
    <property type="entry name" value="Transferase(Phosphotransferase) domain 1"/>
    <property type="match status" value="1"/>
</dbReference>
<gene>
    <name evidence="7" type="ORF">RRG08_023969</name>
</gene>
<evidence type="ECO:0000256" key="5">
    <source>
        <dbReference type="SAM" id="MobiDB-lite"/>
    </source>
</evidence>
<name>A0AAE0YNX9_9GAST</name>
<dbReference type="GO" id="GO:0004674">
    <property type="term" value="F:protein serine/threonine kinase activity"/>
    <property type="evidence" value="ECO:0007669"/>
    <property type="project" value="UniProtKB-KW"/>
</dbReference>
<dbReference type="SUPFAM" id="SSF56112">
    <property type="entry name" value="Protein kinase-like (PK-like)"/>
    <property type="match status" value="1"/>
</dbReference>
<keyword evidence="4" id="KW-0808">Transferase</keyword>
<evidence type="ECO:0000259" key="6">
    <source>
        <dbReference type="PROSITE" id="PS50011"/>
    </source>
</evidence>
<dbReference type="PROSITE" id="PS00107">
    <property type="entry name" value="PROTEIN_KINASE_ATP"/>
    <property type="match status" value="1"/>
</dbReference>
<evidence type="ECO:0000256" key="3">
    <source>
        <dbReference type="PROSITE-ProRule" id="PRU10141"/>
    </source>
</evidence>
<dbReference type="InterPro" id="IPR008271">
    <property type="entry name" value="Ser/Thr_kinase_AS"/>
</dbReference>
<dbReference type="GO" id="GO:0005524">
    <property type="term" value="F:ATP binding"/>
    <property type="evidence" value="ECO:0007669"/>
    <property type="project" value="UniProtKB-UniRule"/>
</dbReference>
<dbReference type="Pfam" id="PF00069">
    <property type="entry name" value="Pkinase"/>
    <property type="match status" value="1"/>
</dbReference>
<reference evidence="7" key="1">
    <citation type="journal article" date="2023" name="G3 (Bethesda)">
        <title>A reference genome for the long-term kleptoplast-retaining sea slug Elysia crispata morphotype clarki.</title>
        <authorList>
            <person name="Eastman K.E."/>
            <person name="Pendleton A.L."/>
            <person name="Shaikh M.A."/>
            <person name="Suttiyut T."/>
            <person name="Ogas R."/>
            <person name="Tomko P."/>
            <person name="Gavelis G."/>
            <person name="Widhalm J.R."/>
            <person name="Wisecaver J.H."/>
        </authorList>
    </citation>
    <scope>NUCLEOTIDE SEQUENCE</scope>
    <source>
        <strain evidence="7">ECLA1</strain>
    </source>
</reference>
<evidence type="ECO:0000256" key="2">
    <source>
        <dbReference type="ARBA" id="ARBA00022840"/>
    </source>
</evidence>
<dbReference type="PROSITE" id="PS50011">
    <property type="entry name" value="PROTEIN_KINASE_DOM"/>
    <property type="match status" value="1"/>
</dbReference>
<keyword evidence="8" id="KW-1185">Reference proteome</keyword>
<feature type="domain" description="Protein kinase" evidence="6">
    <location>
        <begin position="23"/>
        <end position="275"/>
    </location>
</feature>
<feature type="binding site" evidence="3">
    <location>
        <position position="53"/>
    </location>
    <ligand>
        <name>ATP</name>
        <dbReference type="ChEBI" id="CHEBI:30616"/>
    </ligand>
</feature>
<dbReference type="PROSITE" id="PS00108">
    <property type="entry name" value="PROTEIN_KINASE_ST"/>
    <property type="match status" value="1"/>
</dbReference>
<dbReference type="SMART" id="SM00220">
    <property type="entry name" value="S_TKc"/>
    <property type="match status" value="1"/>
</dbReference>
<proteinExistence type="inferred from homology"/>
<keyword evidence="2 3" id="KW-0067">ATP-binding</keyword>
<dbReference type="Proteomes" id="UP001283361">
    <property type="component" value="Unassembled WGS sequence"/>
</dbReference>
<evidence type="ECO:0000313" key="7">
    <source>
        <dbReference type="EMBL" id="KAK3751212.1"/>
    </source>
</evidence>
<evidence type="ECO:0000313" key="8">
    <source>
        <dbReference type="Proteomes" id="UP001283361"/>
    </source>
</evidence>
<evidence type="ECO:0000256" key="1">
    <source>
        <dbReference type="ARBA" id="ARBA00022741"/>
    </source>
</evidence>
<dbReference type="InterPro" id="IPR011009">
    <property type="entry name" value="Kinase-like_dom_sf"/>
</dbReference>
<dbReference type="GO" id="GO:0035556">
    <property type="term" value="P:intracellular signal transduction"/>
    <property type="evidence" value="ECO:0007669"/>
    <property type="project" value="TreeGrafter"/>
</dbReference>
<protein>
    <recommendedName>
        <fullName evidence="6">Protein kinase domain-containing protein</fullName>
    </recommendedName>
</protein>
<evidence type="ECO:0000256" key="4">
    <source>
        <dbReference type="RuleBase" id="RU000304"/>
    </source>
</evidence>
<dbReference type="InterPro" id="IPR017441">
    <property type="entry name" value="Protein_kinase_ATP_BS"/>
</dbReference>
<dbReference type="InterPro" id="IPR000719">
    <property type="entry name" value="Prot_kinase_dom"/>
</dbReference>
<dbReference type="PANTHER" id="PTHR24346:SF30">
    <property type="entry name" value="MATERNAL EMBRYONIC LEUCINE ZIPPER KINASE"/>
    <property type="match status" value="1"/>
</dbReference>
<dbReference type="AlphaFoldDB" id="A0AAE0YNX9"/>
<sequence length="311" mass="35932">MASETDFDVALNLKVDYFDFFDLRIEKVLGRGTTGDVVLAVHNNYPDINRAVKRLSLKKEDLQKRNISLERAKKLFYHEVEIVRELEHPNIIRGSNGIVCPEYLAIAMDYCPLGTLVDHLKKVNSGLIDKFFAGVVAGVDYLHSLRIVHGDIKLQNIFVDEKHEPVIGDFGVSFRMPENVHYVTTAGSTMGYFAPEVLKKKHRVDPFKCDSYAVGVVLRCLVQRRRPDYTSDYLEEVRKTKMEDKFRYFLERLLCTDPRKRSSMSEMQRTLIEFTPERYTLELSRKRCLDDISNSSVSPTQKRPARRMSSP</sequence>
<feature type="region of interest" description="Disordered" evidence="5">
    <location>
        <begin position="292"/>
        <end position="311"/>
    </location>
</feature>
<dbReference type="EMBL" id="JAWDGP010005834">
    <property type="protein sequence ID" value="KAK3751212.1"/>
    <property type="molecule type" value="Genomic_DNA"/>
</dbReference>
<comment type="similarity">
    <text evidence="4">Belongs to the protein kinase superfamily.</text>
</comment>
<keyword evidence="1 3" id="KW-0547">Nucleotide-binding</keyword>
<feature type="compositionally biased region" description="Polar residues" evidence="5">
    <location>
        <begin position="292"/>
        <end position="301"/>
    </location>
</feature>
<dbReference type="PANTHER" id="PTHR24346">
    <property type="entry name" value="MAP/MICROTUBULE AFFINITY-REGULATING KINASE"/>
    <property type="match status" value="1"/>
</dbReference>
<accession>A0AAE0YNX9</accession>
<organism evidence="7 8">
    <name type="scientific">Elysia crispata</name>
    <name type="common">lettuce slug</name>
    <dbReference type="NCBI Taxonomy" id="231223"/>
    <lineage>
        <taxon>Eukaryota</taxon>
        <taxon>Metazoa</taxon>
        <taxon>Spiralia</taxon>
        <taxon>Lophotrochozoa</taxon>
        <taxon>Mollusca</taxon>
        <taxon>Gastropoda</taxon>
        <taxon>Heterobranchia</taxon>
        <taxon>Euthyneura</taxon>
        <taxon>Panpulmonata</taxon>
        <taxon>Sacoglossa</taxon>
        <taxon>Placobranchoidea</taxon>
        <taxon>Plakobranchidae</taxon>
        <taxon>Elysia</taxon>
    </lineage>
</organism>
<keyword evidence="4" id="KW-0418">Kinase</keyword>